<feature type="region of interest" description="Disordered" evidence="3">
    <location>
        <begin position="59"/>
        <end position="78"/>
    </location>
</feature>
<reference evidence="5" key="1">
    <citation type="submission" date="2022-10" db="EMBL/GenBank/DDBJ databases">
        <authorList>
            <person name="Byrne P K."/>
        </authorList>
    </citation>
    <scope>NUCLEOTIDE SEQUENCE</scope>
    <source>
        <strain evidence="5">IFO1815</strain>
    </source>
</reference>
<dbReference type="Gene3D" id="2.30.29.30">
    <property type="entry name" value="Pleckstrin-homology domain (PH domain)/Phosphotyrosine-binding domain (PTB)"/>
    <property type="match status" value="1"/>
</dbReference>
<dbReference type="InterPro" id="IPR052007">
    <property type="entry name" value="Bud4"/>
</dbReference>
<dbReference type="Proteomes" id="UP001161438">
    <property type="component" value="Chromosome 10"/>
</dbReference>
<feature type="region of interest" description="Disordered" evidence="3">
    <location>
        <begin position="392"/>
        <end position="526"/>
    </location>
</feature>
<dbReference type="PANTHER" id="PTHR36100:SF1">
    <property type="entry name" value="BUD SITE SELECTION PROTEIN 4"/>
    <property type="match status" value="1"/>
</dbReference>
<feature type="compositionally biased region" description="Polar residues" evidence="3">
    <location>
        <begin position="512"/>
        <end position="526"/>
    </location>
</feature>
<feature type="domain" description="PH" evidence="4">
    <location>
        <begin position="1292"/>
        <end position="1403"/>
    </location>
</feature>
<dbReference type="PANTHER" id="PTHR36100">
    <property type="entry name" value="BUD SITE SELECTION PROTEIN 4"/>
    <property type="match status" value="1"/>
</dbReference>
<protein>
    <recommendedName>
        <fullName evidence="4">PH domain-containing protein</fullName>
    </recommendedName>
</protein>
<keyword evidence="6" id="KW-1185">Reference proteome</keyword>
<feature type="region of interest" description="Disordered" evidence="3">
    <location>
        <begin position="890"/>
        <end position="914"/>
    </location>
</feature>
<dbReference type="RefSeq" id="XP_056077611.1">
    <property type="nucleotide sequence ID" value="XM_056223611.1"/>
</dbReference>
<evidence type="ECO:0000259" key="4">
    <source>
        <dbReference type="PROSITE" id="PS50003"/>
    </source>
</evidence>
<evidence type="ECO:0000256" key="1">
    <source>
        <dbReference type="ARBA" id="ARBA00022618"/>
    </source>
</evidence>
<evidence type="ECO:0000256" key="3">
    <source>
        <dbReference type="SAM" id="MobiDB-lite"/>
    </source>
</evidence>
<name>A0AA35IQ99_SACMI</name>
<dbReference type="GO" id="GO:0000142">
    <property type="term" value="C:cellular bud neck contractile ring"/>
    <property type="evidence" value="ECO:0007669"/>
    <property type="project" value="TreeGrafter"/>
</dbReference>
<dbReference type="SMART" id="SM00233">
    <property type="entry name" value="PH"/>
    <property type="match status" value="1"/>
</dbReference>
<dbReference type="InterPro" id="IPR011993">
    <property type="entry name" value="PH-like_dom_sf"/>
</dbReference>
<dbReference type="Pfam" id="PF00169">
    <property type="entry name" value="PH"/>
    <property type="match status" value="1"/>
</dbReference>
<dbReference type="GO" id="GO:0005525">
    <property type="term" value="F:GTP binding"/>
    <property type="evidence" value="ECO:0007669"/>
    <property type="project" value="TreeGrafter"/>
</dbReference>
<accession>A0AA35IQ99</accession>
<dbReference type="GO" id="GO:0097271">
    <property type="term" value="P:protein localization to bud neck"/>
    <property type="evidence" value="ECO:0007669"/>
    <property type="project" value="TreeGrafter"/>
</dbReference>
<dbReference type="PROSITE" id="PS50003">
    <property type="entry name" value="PH_DOMAIN"/>
    <property type="match status" value="1"/>
</dbReference>
<dbReference type="SUPFAM" id="SSF50729">
    <property type="entry name" value="PH domain-like"/>
    <property type="match status" value="1"/>
</dbReference>
<organism evidence="5 6">
    <name type="scientific">Saccharomyces mikatae IFO 1815</name>
    <dbReference type="NCBI Taxonomy" id="226126"/>
    <lineage>
        <taxon>Eukaryota</taxon>
        <taxon>Fungi</taxon>
        <taxon>Dikarya</taxon>
        <taxon>Ascomycota</taxon>
        <taxon>Saccharomycotina</taxon>
        <taxon>Saccharomycetes</taxon>
        <taxon>Saccharomycetales</taxon>
        <taxon>Saccharomycetaceae</taxon>
        <taxon>Saccharomyces</taxon>
    </lineage>
</organism>
<keyword evidence="1" id="KW-0132">Cell division</keyword>
<proteinExistence type="predicted"/>
<feature type="compositionally biased region" description="Basic and acidic residues" evidence="3">
    <location>
        <begin position="890"/>
        <end position="907"/>
    </location>
</feature>
<evidence type="ECO:0000256" key="2">
    <source>
        <dbReference type="ARBA" id="ARBA00023306"/>
    </source>
</evidence>
<feature type="compositionally biased region" description="Basic and acidic residues" evidence="3">
    <location>
        <begin position="422"/>
        <end position="449"/>
    </location>
</feature>
<dbReference type="GeneID" id="80919307"/>
<gene>
    <name evidence="5" type="primary">SMKI10G2830</name>
    <name evidence="5" type="ORF">SMKI_10G2830</name>
</gene>
<keyword evidence="2" id="KW-0131">Cell cycle</keyword>
<sequence>MHDAETTVDSLLKEIDNEMEQTKTHVMQKDSEDKSNNWKLPLQEIGDETMEMLVKHNTKSNCNATENSRGRSPSKRSVLSNESFSLDLLCVNSELEKSPAIIQKERIRSSVANDSSPSTNSPKVLNNLKNMAHDIDDLTREEGKVPKLNSSPFKFTLKSTQPLLSYPESPVHRSSIEIETNYDEEDEDEEDASTYLSQSPQILHSPSRIPITNAVSINKLNLDFSLTTTKSDMRISSDTSADNIEQELDTRTIPELPYCMSSTPEMMPVDRKCNVPRELSNINKRLHSDSRSPTASVEDLGISMNLTEVSDHLDNSVTTNTDALIENDVVQDLKHNMDHIDEAFNERKVFSECFDDSSVDILGNTTSAIYRTNEAINNVEGFSEEELMSLSGSKCDDANTGPDGAENEEKAEAGADISTSSKSEDGFVNDYKKVKQEDQDSNESRHENEQENEQPTTPPQKDASEKMSAEPNNQSRLHENPYDEVENETVRPKESRLVQIASSSEDNHSLDGESNNHNGETTKVNSQLIRSYPERSDSLSLPENMFANEKHDNACNEEKESEMKSTDFINEGKENKYESIEENEEQEYVPLLPPLPRWEAIQFNEPFTDEIDSSNDSIDLTRSMKPSDYISIWHIQEEEIKSTSPESIANSQFSQQSSVTTVSTIDSKKENGPTVFKFKPRIVSRSRIYNQKSRVSSINHCENDDYILKNNEWNALDPMRRNTLISKRIQDNIRTQKGLAPFTRPTIMKTHDENPGFKNHIFGGEKSEENEDATYNMQLDEQEITKDTQDEAEFLGCEIESAGDITFNKSDLLSLSIDEELGQDFANFLDALDHDSTSLNHGLDDGTSFNRDSSKKSFNSLWENSYELKAPTSVRNQSIAPDVLQKLLESDTKNDTELEKDKKEGSNELRSGLGIGTLKTPVKDVSVALAASIRGYEASFSDTYSRPEEMDNSDAITLNMFDNFEEDIMTPCTPTRSISPIKRHISSPFKVIKAGNKQMCDIINGESEEEVESNKEEEADDSKQVISLSLTQTKEGVEMKEEMKTQLQQPQDAEEDFPDMGTLYLSVKGISTLALYGTKSHRATYAIVFDNGKNVIQTPWESLPYDGNIRINKEFELPMDKINNSEPSSPISKGNSFKKCVITLKCKYERPRHELVEVVDKVPVGKSFFGKTKYRFEKKYVQKKAKQDEWDYLFAQDGSFARCEIEIDNEFLSNVAFSNNHIRYDMINKWSRIADKIHGSKKLYELPRKAPHKVASLDVEACFLERTSALEQFPKQFSLVDKIVSKYKQQQSIYKEGYLLQDGGDLKGKIENRFFILRGSQLSGYHEVSRKAKIDINLLKVTKVLRNEDIQTDDGGQRNFTDWVLFNECFQLIFDDGERITFNAECSDEVKNAWYCKLKEVVELNVFHQPWVKKYCERFAIEEKKRITINE</sequence>
<dbReference type="InterPro" id="IPR001849">
    <property type="entry name" value="PH_domain"/>
</dbReference>
<dbReference type="GO" id="GO:0007120">
    <property type="term" value="P:axial cellular bud site selection"/>
    <property type="evidence" value="ECO:0007669"/>
    <property type="project" value="TreeGrafter"/>
</dbReference>
<dbReference type="CDD" id="cd13278">
    <property type="entry name" value="PH_Bud4"/>
    <property type="match status" value="1"/>
</dbReference>
<evidence type="ECO:0000313" key="5">
    <source>
        <dbReference type="EMBL" id="CAI4034490.1"/>
    </source>
</evidence>
<dbReference type="EMBL" id="OX365766">
    <property type="protein sequence ID" value="CAI4034490.1"/>
    <property type="molecule type" value="Genomic_DNA"/>
</dbReference>
<evidence type="ECO:0000313" key="6">
    <source>
        <dbReference type="Proteomes" id="UP001161438"/>
    </source>
</evidence>